<dbReference type="Pfam" id="PF02204">
    <property type="entry name" value="VPS9"/>
    <property type="match status" value="1"/>
</dbReference>
<dbReference type="InterPro" id="IPR059093">
    <property type="entry name" value="HA_Alsin"/>
</dbReference>
<accession>A0ABD1CAM8</accession>
<dbReference type="SUPFAM" id="SSF109993">
    <property type="entry name" value="VPS9 domain"/>
    <property type="match status" value="1"/>
</dbReference>
<dbReference type="Proteomes" id="UP001562425">
    <property type="component" value="Unassembled WGS sequence"/>
</dbReference>
<evidence type="ECO:0000313" key="2">
    <source>
        <dbReference type="EMBL" id="KAL1373396.1"/>
    </source>
</evidence>
<organism evidence="2 3">
    <name type="scientific">Culex pipiens pipiens</name>
    <name type="common">Northern house mosquito</name>
    <dbReference type="NCBI Taxonomy" id="38569"/>
    <lineage>
        <taxon>Eukaryota</taxon>
        <taxon>Metazoa</taxon>
        <taxon>Ecdysozoa</taxon>
        <taxon>Arthropoda</taxon>
        <taxon>Hexapoda</taxon>
        <taxon>Insecta</taxon>
        <taxon>Pterygota</taxon>
        <taxon>Neoptera</taxon>
        <taxon>Endopterygota</taxon>
        <taxon>Diptera</taxon>
        <taxon>Nematocera</taxon>
        <taxon>Culicoidea</taxon>
        <taxon>Culicidae</taxon>
        <taxon>Culicinae</taxon>
        <taxon>Culicini</taxon>
        <taxon>Culex</taxon>
        <taxon>Culex</taxon>
    </lineage>
</organism>
<reference evidence="2 3" key="1">
    <citation type="submission" date="2024-05" db="EMBL/GenBank/DDBJ databases">
        <title>Culex pipiens pipiens assembly and annotation.</title>
        <authorList>
            <person name="Alout H."/>
            <person name="Durand T."/>
        </authorList>
    </citation>
    <scope>NUCLEOTIDE SEQUENCE [LARGE SCALE GENOMIC DNA]</scope>
    <source>
        <strain evidence="2">HA-2024</strain>
        <tissue evidence="2">Whole body</tissue>
    </source>
</reference>
<comment type="caution">
    <text evidence="2">The sequence shown here is derived from an EMBL/GenBank/DDBJ whole genome shotgun (WGS) entry which is preliminary data.</text>
</comment>
<gene>
    <name evidence="2" type="ORF">pipiens_000826</name>
</gene>
<keyword evidence="3" id="KW-1185">Reference proteome</keyword>
<sequence length="515" mass="57960">MFANDRKFGNGILITTNGTYYAGLFANDTLSNSAGGLAIFPSGIYYKGELTIEGPCGKGVFYYPEKEIGAETFELDDTNVQMSGHTMTGTFAGTWDSVRISNGSMAMDQRFNKVPVLDLKINAERKWSTIFSCFHQSVFGTSDIAKLRSMDVKKIWNKVAIYITRAKRKEQLKTNNFENGSSNDSAMDNISMRSFTSMVSREYDDEFMLNPTSGDRSRGSPFRDLEIIPDFCISTIDGPSLQLLRDYLTEAFRNTHHPLHQLFDKLSNCFYSTYSCWKFTPNSILCEPAMNEWISIVSRIYTLVLTVMFPALPKDSAIVDGELLSYQSLLYPILMTQGIYSALFVLYASKCCKNDEVYRQRILICEKKTDENLIQLLDINRDLIPIIKSSRYQEAIDSLNLFKEKCCPSEMMKHINEAFTLVDVASKEQDSDIAADSLLELVILLIIKATIPQLGAEISLLEDLMQNDVNDASLSFHSSTQNDYCLTTLKASYQHIISDNFFVNKIYEGAGGGGT</sequence>
<dbReference type="PANTHER" id="PTHR46089:SF2">
    <property type="entry name" value="ALSIN HOMOLOG"/>
    <property type="match status" value="1"/>
</dbReference>
<dbReference type="PANTHER" id="PTHR46089">
    <property type="entry name" value="ALSIN HOMOLOG"/>
    <property type="match status" value="1"/>
</dbReference>
<feature type="non-terminal residue" evidence="2">
    <location>
        <position position="515"/>
    </location>
</feature>
<dbReference type="InterPro" id="IPR051984">
    <property type="entry name" value="Alsin"/>
</dbReference>
<protein>
    <recommendedName>
        <fullName evidence="1">VPS9 domain-containing protein</fullName>
    </recommendedName>
</protein>
<proteinExistence type="predicted"/>
<feature type="domain" description="VPS9" evidence="1">
    <location>
        <begin position="352"/>
        <end position="505"/>
    </location>
</feature>
<dbReference type="InterPro" id="IPR037191">
    <property type="entry name" value="VPS9_dom_sf"/>
</dbReference>
<dbReference type="Pfam" id="PF26202">
    <property type="entry name" value="HA_Alsin"/>
    <property type="match status" value="1"/>
</dbReference>
<dbReference type="AlphaFoldDB" id="A0ABD1CAM8"/>
<name>A0ABD1CAM8_CULPP</name>
<dbReference type="Gene3D" id="1.20.1050.80">
    <property type="entry name" value="VPS9 domain"/>
    <property type="match status" value="1"/>
</dbReference>
<dbReference type="PROSITE" id="PS51205">
    <property type="entry name" value="VPS9"/>
    <property type="match status" value="1"/>
</dbReference>
<dbReference type="InterPro" id="IPR003123">
    <property type="entry name" value="VPS9"/>
</dbReference>
<evidence type="ECO:0000313" key="3">
    <source>
        <dbReference type="Proteomes" id="UP001562425"/>
    </source>
</evidence>
<evidence type="ECO:0000259" key="1">
    <source>
        <dbReference type="PROSITE" id="PS51205"/>
    </source>
</evidence>
<dbReference type="EMBL" id="JBEHCU010014426">
    <property type="protein sequence ID" value="KAL1373396.1"/>
    <property type="molecule type" value="Genomic_DNA"/>
</dbReference>